<protein>
    <submittedName>
        <fullName evidence="2">Uncharacterized protein</fullName>
    </submittedName>
</protein>
<feature type="region of interest" description="Disordered" evidence="1">
    <location>
        <begin position="209"/>
        <end position="365"/>
    </location>
</feature>
<name>A0A0P7AS27_9HYPO</name>
<feature type="region of interest" description="Disordered" evidence="1">
    <location>
        <begin position="1"/>
        <end position="122"/>
    </location>
</feature>
<dbReference type="AlphaFoldDB" id="A0A0P7AS27"/>
<evidence type="ECO:0000313" key="2">
    <source>
        <dbReference type="EMBL" id="KPM37225.1"/>
    </source>
</evidence>
<feature type="compositionally biased region" description="Basic and acidic residues" evidence="1">
    <location>
        <begin position="326"/>
        <end position="337"/>
    </location>
</feature>
<dbReference type="OrthoDB" id="5082913at2759"/>
<comment type="caution">
    <text evidence="2">The sequence shown here is derived from an EMBL/GenBank/DDBJ whole genome shotgun (WGS) entry which is preliminary data.</text>
</comment>
<feature type="compositionally biased region" description="Basic and acidic residues" evidence="1">
    <location>
        <begin position="347"/>
        <end position="365"/>
    </location>
</feature>
<accession>A0A0P7AS27</accession>
<evidence type="ECO:0000313" key="3">
    <source>
        <dbReference type="Proteomes" id="UP000050424"/>
    </source>
</evidence>
<keyword evidence="3" id="KW-1185">Reference proteome</keyword>
<proteinExistence type="predicted"/>
<gene>
    <name evidence="2" type="ORF">AK830_g9359</name>
</gene>
<organism evidence="2 3">
    <name type="scientific">Neonectria ditissima</name>
    <dbReference type="NCBI Taxonomy" id="78410"/>
    <lineage>
        <taxon>Eukaryota</taxon>
        <taxon>Fungi</taxon>
        <taxon>Dikarya</taxon>
        <taxon>Ascomycota</taxon>
        <taxon>Pezizomycotina</taxon>
        <taxon>Sordariomycetes</taxon>
        <taxon>Hypocreomycetidae</taxon>
        <taxon>Hypocreales</taxon>
        <taxon>Nectriaceae</taxon>
        <taxon>Neonectria</taxon>
    </lineage>
</organism>
<dbReference type="STRING" id="78410.A0A0P7AS27"/>
<evidence type="ECO:0000256" key="1">
    <source>
        <dbReference type="SAM" id="MobiDB-lite"/>
    </source>
</evidence>
<feature type="compositionally biased region" description="Basic and acidic residues" evidence="1">
    <location>
        <begin position="13"/>
        <end position="43"/>
    </location>
</feature>
<feature type="compositionally biased region" description="Polar residues" evidence="1">
    <location>
        <begin position="94"/>
        <end position="113"/>
    </location>
</feature>
<sequence length="741" mass="82974">MAPGSSKWGGGDSGRRTSEYDRFDDRDRDRDRSYRDYRDRSPTRDYSSPRGRGRGRGRGSPPSTRRWSSDYPARPPPVMSPSHDSSNRRSSPHKTVSTNSDKALGQESATRNIPKSDAAAARTDRDTDIKLLTNLICEKVSWMQKKEAADNRLEKLRADHERSGTKHVDFPSVVEMFQSQIKTATSDLVICTKQIFTIDEQLKTTFGHLSPSQILPGLAGQTRTKEKKEPTTKEPATKEPATKESVTKESATKESVTKESATKEPTTKEPTTKEPTTKEPTTKEPTTKEPTTKAPSNPDKQPTESQDAIPELSKPQLDNELSLFKRKAEQSIRELKAQTENTSKANRRLESENQRLKSSQEEMNRKFKQLEENLAKLEQKYDGGQTKVNCRIDAMHEQVKKQIAAVASEPRIKPEPKVYDTDLEKAIKEHDSKILSVQGRLDPAITEIEHLKQEMSSKLTALEDKQATVSKKVDDLPTITDPSQALSDFKLRLSEQESRIDSLAGEITILQPLASNGMFDKMTQVADDVSKMQERLDLDKASAKPDFITEERVHAIMAPALVKVEKDMWPKLHQRLDKVAEGLGGFLDKERIAREATKSQVQGLADQVKTQTERITALADQVKSLSQAVDEVKTAHQISKEAMERQNQARGSDDELRNYNITALRSQVDGIDQELRKGQEALQMQLLHLTTIPTNAGLGNQMRDLENRLGVLESREDGDGQSGLKKRKVLNGTAVTVNNGH</sequence>
<dbReference type="Proteomes" id="UP000050424">
    <property type="component" value="Unassembled WGS sequence"/>
</dbReference>
<dbReference type="EMBL" id="LKCW01000173">
    <property type="protein sequence ID" value="KPM37225.1"/>
    <property type="molecule type" value="Genomic_DNA"/>
</dbReference>
<feature type="compositionally biased region" description="Basic and acidic residues" evidence="1">
    <location>
        <begin position="223"/>
        <end position="291"/>
    </location>
</feature>
<reference evidence="2 3" key="1">
    <citation type="submission" date="2015-09" db="EMBL/GenBank/DDBJ databases">
        <title>Draft genome of a European isolate of the apple canker pathogen Neonectria ditissima.</title>
        <authorList>
            <person name="Gomez-Cortecero A."/>
            <person name="Harrison R.J."/>
            <person name="Armitage A.D."/>
        </authorList>
    </citation>
    <scope>NUCLEOTIDE SEQUENCE [LARGE SCALE GENOMIC DNA]</scope>
    <source>
        <strain evidence="2 3">R09/05</strain>
    </source>
</reference>